<dbReference type="Gene3D" id="3.40.630.30">
    <property type="match status" value="1"/>
</dbReference>
<reference evidence="3" key="1">
    <citation type="journal article" date="2019" name="Syst. Appl. Microbiol.">
        <title>Flavobacterium circumlabens sp. nov. and Flavobacterium cupreum sp. nov., two psychrotrophic species isolated from Antarctic environmental samples.</title>
        <authorList>
            <person name="Kralova S."/>
            <person name="Busse H.-J."/>
            <person name="Svec P."/>
            <person name="Maslanova I."/>
            <person name="Stankova E."/>
            <person name="Bartak M."/>
            <person name="Sedlacek I."/>
        </authorList>
    </citation>
    <scope>NUCLEOTIDE SEQUENCE [LARGE SCALE GENOMIC DNA]</scope>
    <source>
        <strain evidence="3">CCM 8825</strain>
    </source>
</reference>
<organism evidence="2 3">
    <name type="scientific">Flavobacterium cupreum</name>
    <dbReference type="NCBI Taxonomy" id="2133766"/>
    <lineage>
        <taxon>Bacteria</taxon>
        <taxon>Pseudomonadati</taxon>
        <taxon>Bacteroidota</taxon>
        <taxon>Flavobacteriia</taxon>
        <taxon>Flavobacteriales</taxon>
        <taxon>Flavobacteriaceae</taxon>
        <taxon>Flavobacterium</taxon>
    </lineage>
</organism>
<dbReference type="InterPro" id="IPR016181">
    <property type="entry name" value="Acyl_CoA_acyltransferase"/>
</dbReference>
<dbReference type="EMBL" id="QWDM01000005">
    <property type="protein sequence ID" value="RUT70609.1"/>
    <property type="molecule type" value="Genomic_DNA"/>
</dbReference>
<evidence type="ECO:0000313" key="2">
    <source>
        <dbReference type="EMBL" id="RUT70609.1"/>
    </source>
</evidence>
<dbReference type="SUPFAM" id="SSF55729">
    <property type="entry name" value="Acyl-CoA N-acyltransferases (Nat)"/>
    <property type="match status" value="1"/>
</dbReference>
<name>A0A434A853_9FLAO</name>
<feature type="domain" description="N-acetyltransferase" evidence="1">
    <location>
        <begin position="4"/>
        <end position="154"/>
    </location>
</feature>
<dbReference type="AlphaFoldDB" id="A0A434A853"/>
<comment type="caution">
    <text evidence="2">The sequence shown here is derived from an EMBL/GenBank/DDBJ whole genome shotgun (WGS) entry which is preliminary data.</text>
</comment>
<dbReference type="PROSITE" id="PS51186">
    <property type="entry name" value="GNAT"/>
    <property type="match status" value="1"/>
</dbReference>
<keyword evidence="3" id="KW-1185">Reference proteome</keyword>
<sequence>MKIIEKEVLSLHDKKVLLQLWNNEYPAQLNYQTMDEFDSYLDALSDKNHYLLIDGGDEIKGWAFTFLRNDEDWFAIILSKDIQGTGKGSILINELKKNKDSLNGWVIDHENDVKQNQEQYKSPLLFYIKNGFVICTKTRIENEKMSAVKINWKQ</sequence>
<dbReference type="RefSeq" id="WP_127338050.1">
    <property type="nucleotide sequence ID" value="NZ_QWDM01000005.1"/>
</dbReference>
<dbReference type="OrthoDB" id="1073140at2"/>
<accession>A0A434A853</accession>
<evidence type="ECO:0000259" key="1">
    <source>
        <dbReference type="PROSITE" id="PS51186"/>
    </source>
</evidence>
<dbReference type="GO" id="GO:0016747">
    <property type="term" value="F:acyltransferase activity, transferring groups other than amino-acyl groups"/>
    <property type="evidence" value="ECO:0007669"/>
    <property type="project" value="InterPro"/>
</dbReference>
<keyword evidence="2" id="KW-0808">Transferase</keyword>
<proteinExistence type="predicted"/>
<protein>
    <submittedName>
        <fullName evidence="2">N-acetyltransferase</fullName>
    </submittedName>
</protein>
<dbReference type="Proteomes" id="UP000288102">
    <property type="component" value="Unassembled WGS sequence"/>
</dbReference>
<gene>
    <name evidence="2" type="ORF">D0817_09030</name>
</gene>
<dbReference type="InterPro" id="IPR000182">
    <property type="entry name" value="GNAT_dom"/>
</dbReference>
<evidence type="ECO:0000313" key="3">
    <source>
        <dbReference type="Proteomes" id="UP000288102"/>
    </source>
</evidence>